<feature type="region of interest" description="Disordered" evidence="1">
    <location>
        <begin position="1"/>
        <end position="106"/>
    </location>
</feature>
<feature type="compositionally biased region" description="Polar residues" evidence="1">
    <location>
        <begin position="56"/>
        <end position="72"/>
    </location>
</feature>
<feature type="compositionally biased region" description="Polar residues" evidence="1">
    <location>
        <begin position="24"/>
        <end position="41"/>
    </location>
</feature>
<gene>
    <name evidence="2" type="ORF">PIB30_078122</name>
</gene>
<organism evidence="2 3">
    <name type="scientific">Stylosanthes scabra</name>
    <dbReference type="NCBI Taxonomy" id="79078"/>
    <lineage>
        <taxon>Eukaryota</taxon>
        <taxon>Viridiplantae</taxon>
        <taxon>Streptophyta</taxon>
        <taxon>Embryophyta</taxon>
        <taxon>Tracheophyta</taxon>
        <taxon>Spermatophyta</taxon>
        <taxon>Magnoliopsida</taxon>
        <taxon>eudicotyledons</taxon>
        <taxon>Gunneridae</taxon>
        <taxon>Pentapetalae</taxon>
        <taxon>rosids</taxon>
        <taxon>fabids</taxon>
        <taxon>Fabales</taxon>
        <taxon>Fabaceae</taxon>
        <taxon>Papilionoideae</taxon>
        <taxon>50 kb inversion clade</taxon>
        <taxon>dalbergioids sensu lato</taxon>
        <taxon>Dalbergieae</taxon>
        <taxon>Pterocarpus clade</taxon>
        <taxon>Stylosanthes</taxon>
    </lineage>
</organism>
<evidence type="ECO:0000313" key="2">
    <source>
        <dbReference type="EMBL" id="MED6138826.1"/>
    </source>
</evidence>
<dbReference type="EMBL" id="JASCZI010061485">
    <property type="protein sequence ID" value="MED6138826.1"/>
    <property type="molecule type" value="Genomic_DNA"/>
</dbReference>
<dbReference type="Proteomes" id="UP001341840">
    <property type="component" value="Unassembled WGS sequence"/>
</dbReference>
<proteinExistence type="predicted"/>
<protein>
    <submittedName>
        <fullName evidence="2">Uncharacterized protein</fullName>
    </submittedName>
</protein>
<sequence length="106" mass="11440">MVRKGTAAANASTSTTTGSTAGNPNQPLMQKEAGQNWTQTHPGCCMVTFGPRSQHEPNVTHSGTRPRSTSAPQGHVWTMPRRGPNMAHPKLTQAPTRFTKPRLDHA</sequence>
<accession>A0ABU6SQW2</accession>
<name>A0ABU6SQW2_9FABA</name>
<comment type="caution">
    <text evidence="2">The sequence shown here is derived from an EMBL/GenBank/DDBJ whole genome shotgun (WGS) entry which is preliminary data.</text>
</comment>
<evidence type="ECO:0000256" key="1">
    <source>
        <dbReference type="SAM" id="MobiDB-lite"/>
    </source>
</evidence>
<evidence type="ECO:0000313" key="3">
    <source>
        <dbReference type="Proteomes" id="UP001341840"/>
    </source>
</evidence>
<feature type="compositionally biased region" description="Low complexity" evidence="1">
    <location>
        <begin position="1"/>
        <end position="23"/>
    </location>
</feature>
<keyword evidence="3" id="KW-1185">Reference proteome</keyword>
<reference evidence="2 3" key="1">
    <citation type="journal article" date="2023" name="Plants (Basel)">
        <title>Bridging the Gap: Combining Genomics and Transcriptomics Approaches to Understand Stylosanthes scabra, an Orphan Legume from the Brazilian Caatinga.</title>
        <authorList>
            <person name="Ferreira-Neto J.R.C."/>
            <person name="da Silva M.D."/>
            <person name="Binneck E."/>
            <person name="de Melo N.F."/>
            <person name="da Silva R.H."/>
            <person name="de Melo A.L.T.M."/>
            <person name="Pandolfi V."/>
            <person name="Bustamante F.O."/>
            <person name="Brasileiro-Vidal A.C."/>
            <person name="Benko-Iseppon A.M."/>
        </authorList>
    </citation>
    <scope>NUCLEOTIDE SEQUENCE [LARGE SCALE GENOMIC DNA]</scope>
    <source>
        <tissue evidence="2">Leaves</tissue>
    </source>
</reference>